<feature type="region of interest" description="Disordered" evidence="1">
    <location>
        <begin position="237"/>
        <end position="272"/>
    </location>
</feature>
<keyword evidence="2" id="KW-1133">Transmembrane helix</keyword>
<proteinExistence type="predicted"/>
<reference evidence="3 4" key="1">
    <citation type="submission" date="2022-11" db="EMBL/GenBank/DDBJ databases">
        <title>Genome Sequencing of Nocardia sp. ON39_IFM12276 and assembly.</title>
        <authorList>
            <person name="Shimojima M."/>
            <person name="Toyokawa M."/>
            <person name="Uesaka K."/>
        </authorList>
    </citation>
    <scope>NUCLEOTIDE SEQUENCE [LARGE SCALE GENOMIC DNA]</scope>
    <source>
        <strain evidence="3 4">IFM 12276</strain>
    </source>
</reference>
<feature type="transmembrane region" description="Helical" evidence="2">
    <location>
        <begin position="147"/>
        <end position="168"/>
    </location>
</feature>
<evidence type="ECO:0000256" key="1">
    <source>
        <dbReference type="SAM" id="MobiDB-lite"/>
    </source>
</evidence>
<organism evidence="3 4">
    <name type="scientific">Nocardia sputorum</name>
    <dbReference type="NCBI Taxonomy" id="2984338"/>
    <lineage>
        <taxon>Bacteria</taxon>
        <taxon>Bacillati</taxon>
        <taxon>Actinomycetota</taxon>
        <taxon>Actinomycetes</taxon>
        <taxon>Mycobacteriales</taxon>
        <taxon>Nocardiaceae</taxon>
        <taxon>Nocardia</taxon>
    </lineage>
</organism>
<sequence>MSTRNPGEHERRDEPERPSGPQRPSEDEQPASAATPASGDEQDRSTPVSRATERPGPGDAEKPGNDWSTGASVPSPGEASGPGGERPAASVPPRPGSIQRQEAGVTRPRPPTVAEARAREKARKRAEEEQRAAAWAEEAKKRTRKRVMIGGVAIVGVAALVGGGYLAYRALAAPDRVTAQCVRTENGQEIVVDDSYCGDGRPGFISDTGVNPGLIILGGGPQYRYYYGGTGTIGKPPTGGTTIKPKGAEIKTKSGTTIQRGGLGSKSTGGGS</sequence>
<name>A0ABN6TZQ8_9NOCA</name>
<dbReference type="EMBL" id="AP026978">
    <property type="protein sequence ID" value="BDT98446.1"/>
    <property type="molecule type" value="Genomic_DNA"/>
</dbReference>
<keyword evidence="4" id="KW-1185">Reference proteome</keyword>
<feature type="compositionally biased region" description="Gly residues" evidence="1">
    <location>
        <begin position="261"/>
        <end position="272"/>
    </location>
</feature>
<keyword evidence="2" id="KW-0472">Membrane</keyword>
<keyword evidence="2" id="KW-0812">Transmembrane</keyword>
<dbReference type="RefSeq" id="WP_281878479.1">
    <property type="nucleotide sequence ID" value="NZ_AP026978.1"/>
</dbReference>
<feature type="compositionally biased region" description="Low complexity" evidence="1">
    <location>
        <begin position="70"/>
        <end position="89"/>
    </location>
</feature>
<dbReference type="Proteomes" id="UP001317870">
    <property type="component" value="Chromosome"/>
</dbReference>
<evidence type="ECO:0000256" key="2">
    <source>
        <dbReference type="SAM" id="Phobius"/>
    </source>
</evidence>
<protein>
    <submittedName>
        <fullName evidence="3">Uncharacterized protein</fullName>
    </submittedName>
</protein>
<gene>
    <name evidence="3" type="ORF">IFM12276_14750</name>
</gene>
<feature type="compositionally biased region" description="Basic and acidic residues" evidence="1">
    <location>
        <begin position="1"/>
        <end position="17"/>
    </location>
</feature>
<evidence type="ECO:0000313" key="3">
    <source>
        <dbReference type="EMBL" id="BDT98446.1"/>
    </source>
</evidence>
<evidence type="ECO:0000313" key="4">
    <source>
        <dbReference type="Proteomes" id="UP001317870"/>
    </source>
</evidence>
<accession>A0ABN6TZQ8</accession>
<feature type="region of interest" description="Disordered" evidence="1">
    <location>
        <begin position="1"/>
        <end position="126"/>
    </location>
</feature>